<evidence type="ECO:0000256" key="1">
    <source>
        <dbReference type="SAM" id="MobiDB-lite"/>
    </source>
</evidence>
<reference evidence="2" key="1">
    <citation type="submission" date="2020-08" db="EMBL/GenBank/DDBJ databases">
        <title>Multicomponent nature underlies the extraordinary mechanical properties of spider dragline silk.</title>
        <authorList>
            <person name="Kono N."/>
            <person name="Nakamura H."/>
            <person name="Mori M."/>
            <person name="Yoshida Y."/>
            <person name="Ohtoshi R."/>
            <person name="Malay A.D."/>
            <person name="Moran D.A.P."/>
            <person name="Tomita M."/>
            <person name="Numata K."/>
            <person name="Arakawa K."/>
        </authorList>
    </citation>
    <scope>NUCLEOTIDE SEQUENCE</scope>
</reference>
<dbReference type="AlphaFoldDB" id="A0A8X6VC37"/>
<gene>
    <name evidence="2" type="ORF">TNCV_3074071</name>
</gene>
<evidence type="ECO:0000313" key="3">
    <source>
        <dbReference type="Proteomes" id="UP000887159"/>
    </source>
</evidence>
<dbReference type="Proteomes" id="UP000887159">
    <property type="component" value="Unassembled WGS sequence"/>
</dbReference>
<protein>
    <submittedName>
        <fullName evidence="2">Uncharacterized protein</fullName>
    </submittedName>
</protein>
<sequence>MSSRRTSRASQLSTARSLGMSESLAPETAQRIRRRRIPFDIQRTSLAGLALDSAISSGLGRAPALQCRTPSRHHLELQDRRDYTPADRAERTCWLGCPGSCTIWRPETQNSAFLRYPLHGRFLQDPTSLVQRS</sequence>
<evidence type="ECO:0000313" key="2">
    <source>
        <dbReference type="EMBL" id="GFY12847.1"/>
    </source>
</evidence>
<name>A0A8X6VC37_TRICX</name>
<organism evidence="2 3">
    <name type="scientific">Trichonephila clavipes</name>
    <name type="common">Golden silk orbweaver</name>
    <name type="synonym">Nephila clavipes</name>
    <dbReference type="NCBI Taxonomy" id="2585209"/>
    <lineage>
        <taxon>Eukaryota</taxon>
        <taxon>Metazoa</taxon>
        <taxon>Ecdysozoa</taxon>
        <taxon>Arthropoda</taxon>
        <taxon>Chelicerata</taxon>
        <taxon>Arachnida</taxon>
        <taxon>Araneae</taxon>
        <taxon>Araneomorphae</taxon>
        <taxon>Entelegynae</taxon>
        <taxon>Araneoidea</taxon>
        <taxon>Nephilidae</taxon>
        <taxon>Trichonephila</taxon>
    </lineage>
</organism>
<accession>A0A8X6VC37</accession>
<keyword evidence="3" id="KW-1185">Reference proteome</keyword>
<proteinExistence type="predicted"/>
<feature type="compositionally biased region" description="Polar residues" evidence="1">
    <location>
        <begin position="1"/>
        <end position="16"/>
    </location>
</feature>
<feature type="region of interest" description="Disordered" evidence="1">
    <location>
        <begin position="1"/>
        <end position="29"/>
    </location>
</feature>
<comment type="caution">
    <text evidence="2">The sequence shown here is derived from an EMBL/GenBank/DDBJ whole genome shotgun (WGS) entry which is preliminary data.</text>
</comment>
<dbReference type="EMBL" id="BMAU01021318">
    <property type="protein sequence ID" value="GFY12847.1"/>
    <property type="molecule type" value="Genomic_DNA"/>
</dbReference>